<protein>
    <submittedName>
        <fullName evidence="1">Uncharacterized protein</fullName>
    </submittedName>
</protein>
<name>A0A820CU07_9BILA</name>
<evidence type="ECO:0000313" key="2">
    <source>
        <dbReference type="Proteomes" id="UP000663844"/>
    </source>
</evidence>
<evidence type="ECO:0000313" key="1">
    <source>
        <dbReference type="EMBL" id="CAF4226758.1"/>
    </source>
</evidence>
<organism evidence="1 2">
    <name type="scientific">Adineta steineri</name>
    <dbReference type="NCBI Taxonomy" id="433720"/>
    <lineage>
        <taxon>Eukaryota</taxon>
        <taxon>Metazoa</taxon>
        <taxon>Spiralia</taxon>
        <taxon>Gnathifera</taxon>
        <taxon>Rotifera</taxon>
        <taxon>Eurotatoria</taxon>
        <taxon>Bdelloidea</taxon>
        <taxon>Adinetida</taxon>
        <taxon>Adinetidae</taxon>
        <taxon>Adineta</taxon>
    </lineage>
</organism>
<gene>
    <name evidence="1" type="ORF">OXD698_LOCUS42173</name>
</gene>
<comment type="caution">
    <text evidence="1">The sequence shown here is derived from an EMBL/GenBank/DDBJ whole genome shotgun (WGS) entry which is preliminary data.</text>
</comment>
<sequence length="61" mass="7114">MEDKMNFNKIFGDITLTIDKLQANLQGQVEQLHLLIKRVSDLEIDKELNASRIKAYELVRL</sequence>
<dbReference type="AlphaFoldDB" id="A0A820CU07"/>
<reference evidence="1" key="1">
    <citation type="submission" date="2021-02" db="EMBL/GenBank/DDBJ databases">
        <authorList>
            <person name="Nowell W R."/>
        </authorList>
    </citation>
    <scope>NUCLEOTIDE SEQUENCE</scope>
</reference>
<feature type="non-terminal residue" evidence="1">
    <location>
        <position position="61"/>
    </location>
</feature>
<dbReference type="Proteomes" id="UP000663844">
    <property type="component" value="Unassembled WGS sequence"/>
</dbReference>
<accession>A0A820CU07</accession>
<proteinExistence type="predicted"/>
<dbReference type="EMBL" id="CAJOAZ010010813">
    <property type="protein sequence ID" value="CAF4226758.1"/>
    <property type="molecule type" value="Genomic_DNA"/>
</dbReference>
<feature type="non-terminal residue" evidence="1">
    <location>
        <position position="1"/>
    </location>
</feature>